<dbReference type="AlphaFoldDB" id="A0A7R9KD90"/>
<dbReference type="EMBL" id="OC854979">
    <property type="protein sequence ID" value="CAD7620928.1"/>
    <property type="molecule type" value="Genomic_DNA"/>
</dbReference>
<dbReference type="EMBL" id="CAJPIZ010000404">
    <property type="protein sequence ID" value="CAG2101358.1"/>
    <property type="molecule type" value="Genomic_DNA"/>
</dbReference>
<name>A0A7R9KD90_9ACAR</name>
<reference evidence="1" key="1">
    <citation type="submission" date="2020-11" db="EMBL/GenBank/DDBJ databases">
        <authorList>
            <person name="Tran Van P."/>
        </authorList>
    </citation>
    <scope>NUCLEOTIDE SEQUENCE</scope>
</reference>
<evidence type="ECO:0000313" key="1">
    <source>
        <dbReference type="EMBL" id="CAD7620928.1"/>
    </source>
</evidence>
<proteinExistence type="predicted"/>
<keyword evidence="2" id="KW-1185">Reference proteome</keyword>
<accession>A0A7R9KD90</accession>
<organism evidence="1">
    <name type="scientific">Medioppia subpectinata</name>
    <dbReference type="NCBI Taxonomy" id="1979941"/>
    <lineage>
        <taxon>Eukaryota</taxon>
        <taxon>Metazoa</taxon>
        <taxon>Ecdysozoa</taxon>
        <taxon>Arthropoda</taxon>
        <taxon>Chelicerata</taxon>
        <taxon>Arachnida</taxon>
        <taxon>Acari</taxon>
        <taxon>Acariformes</taxon>
        <taxon>Sarcoptiformes</taxon>
        <taxon>Oribatida</taxon>
        <taxon>Brachypylina</taxon>
        <taxon>Oppioidea</taxon>
        <taxon>Oppiidae</taxon>
        <taxon>Medioppia</taxon>
    </lineage>
</organism>
<sequence length="577" mass="67210">MPSYKSAHQSSHILQYMATDMNWEIDSQIAAVLLDIDNTYESCFAGNITDKPFCDQITDTRKDPYLDFIFYKRSLEFPQLKQMCNNAYEVPLKEAQHSGNLPTNAILLPISGYLRMKYNTFVKNSNGTHIEVEYERTVIIFEKSVTENVMVLSDSSHILTDVSDYLKTIHHIIRLQDINRLIAFPMKAGINTSLSQVHSQIKSYRYSTTGIHPKQEDDMCSAVFKLTVDTDYTVVSAVSNPSSAVNDTQDFIILRFKSLFYKNGKIYGYGKEDDGTLWDMSIKNTKYYITPSSEKLKDLFACPHRYIYLPVSNRRKGVCNEKIESNERHSVFNIGLKLYHQKDRYFYVYDKRRKQFDLDMDITQLLAYYFNTRERVVGYTVDYDFASKVRNGSETYEVVFHGKSHPKYQMLGQNIFAMFSMRIDLGVKSLLPITNTSRFIGKSFIAITFGSVSTIIPSNQSITAIGVSYWKSQSYMYWLTNPMHLRALYYVSDTKWRFLFPFEHNFDIKYWNEMKAVLNGKVIGFFTLESDKTPMIYALIEESVYRQNKLRIYEITRKPFSTEKSSDFSLLNPTKRQ</sequence>
<protein>
    <submittedName>
        <fullName evidence="1">Uncharacterized protein</fullName>
    </submittedName>
</protein>
<evidence type="ECO:0000313" key="2">
    <source>
        <dbReference type="Proteomes" id="UP000759131"/>
    </source>
</evidence>
<dbReference type="Proteomes" id="UP000759131">
    <property type="component" value="Unassembled WGS sequence"/>
</dbReference>
<gene>
    <name evidence="1" type="ORF">OSB1V03_LOCUS1408</name>
</gene>